<dbReference type="Proteomes" id="UP000198781">
    <property type="component" value="Unassembled WGS sequence"/>
</dbReference>
<organism evidence="1 2">
    <name type="scientific">Paracidovorax valerianellae</name>
    <dbReference type="NCBI Taxonomy" id="187868"/>
    <lineage>
        <taxon>Bacteria</taxon>
        <taxon>Pseudomonadati</taxon>
        <taxon>Pseudomonadota</taxon>
        <taxon>Betaproteobacteria</taxon>
        <taxon>Burkholderiales</taxon>
        <taxon>Comamonadaceae</taxon>
        <taxon>Paracidovorax</taxon>
    </lineage>
</organism>
<dbReference type="EMBL" id="FMZC01000021">
    <property type="protein sequence ID" value="SDE57933.1"/>
    <property type="molecule type" value="Genomic_DNA"/>
</dbReference>
<name>A0A1G7E2J2_9BURK</name>
<dbReference type="RefSeq" id="WP_281243318.1">
    <property type="nucleotide sequence ID" value="NZ_FMZC01000021.1"/>
</dbReference>
<protein>
    <submittedName>
        <fullName evidence="1">Uncharacterized protein</fullName>
    </submittedName>
</protein>
<keyword evidence="2" id="KW-1185">Reference proteome</keyword>
<reference evidence="1 2" key="1">
    <citation type="submission" date="2016-10" db="EMBL/GenBank/DDBJ databases">
        <authorList>
            <person name="de Groot N.N."/>
        </authorList>
    </citation>
    <scope>NUCLEOTIDE SEQUENCE [LARGE SCALE GENOMIC DNA]</scope>
    <source>
        <strain evidence="1 2">DSM 16619</strain>
    </source>
</reference>
<proteinExistence type="predicted"/>
<accession>A0A1G7E2J2</accession>
<dbReference type="AlphaFoldDB" id="A0A1G7E2J2"/>
<gene>
    <name evidence="1" type="ORF">SAMN05192589_12155</name>
</gene>
<dbReference type="STRING" id="187868.SAMN05192589_12155"/>
<evidence type="ECO:0000313" key="1">
    <source>
        <dbReference type="EMBL" id="SDE57933.1"/>
    </source>
</evidence>
<evidence type="ECO:0000313" key="2">
    <source>
        <dbReference type="Proteomes" id="UP000198781"/>
    </source>
</evidence>
<sequence length="44" mass="4722">MDELLAANRLPPPGALRHVRLVRGAHAALPSRSSSMTWCGTLPD</sequence>